<evidence type="ECO:0000313" key="2">
    <source>
        <dbReference type="EMBL" id="KAJ4859270.1"/>
    </source>
</evidence>
<dbReference type="EMBL" id="JAOPEN010000004">
    <property type="protein sequence ID" value="KAJ4859270.1"/>
    <property type="molecule type" value="Genomic_DNA"/>
</dbReference>
<protein>
    <submittedName>
        <fullName evidence="2">Uncharacterized protein</fullName>
    </submittedName>
</protein>
<gene>
    <name evidence="2" type="ORF">T069G_07537</name>
</gene>
<organism evidence="2 3">
    <name type="scientific">Trichoderma breve</name>
    <dbReference type="NCBI Taxonomy" id="2034170"/>
    <lineage>
        <taxon>Eukaryota</taxon>
        <taxon>Fungi</taxon>
        <taxon>Dikarya</taxon>
        <taxon>Ascomycota</taxon>
        <taxon>Pezizomycotina</taxon>
        <taxon>Sordariomycetes</taxon>
        <taxon>Hypocreomycetidae</taxon>
        <taxon>Hypocreales</taxon>
        <taxon>Hypocreaceae</taxon>
        <taxon>Trichoderma</taxon>
    </lineage>
</organism>
<feature type="compositionally biased region" description="Acidic residues" evidence="1">
    <location>
        <begin position="50"/>
        <end position="63"/>
    </location>
</feature>
<dbReference type="Proteomes" id="UP001140511">
    <property type="component" value="Unassembled WGS sequence"/>
</dbReference>
<proteinExistence type="predicted"/>
<keyword evidence="3" id="KW-1185">Reference proteome</keyword>
<reference evidence="2" key="1">
    <citation type="submission" date="2022-09" db="EMBL/GenBank/DDBJ databases">
        <title>Chromosome-level assembly of Trichoderma breve T069, a fungus used in development of biopesticide product.</title>
        <authorList>
            <person name="Lin R."/>
            <person name="Liu T."/>
        </authorList>
    </citation>
    <scope>NUCLEOTIDE SEQUENCE</scope>
    <source>
        <strain evidence="2">T069</strain>
    </source>
</reference>
<dbReference type="RefSeq" id="XP_056028326.1">
    <property type="nucleotide sequence ID" value="XM_056174747.1"/>
</dbReference>
<feature type="region of interest" description="Disordered" evidence="1">
    <location>
        <begin position="33"/>
        <end position="89"/>
    </location>
</feature>
<dbReference type="AlphaFoldDB" id="A0A9W9BA04"/>
<evidence type="ECO:0000256" key="1">
    <source>
        <dbReference type="SAM" id="MobiDB-lite"/>
    </source>
</evidence>
<accession>A0A9W9BA04</accession>
<evidence type="ECO:0000313" key="3">
    <source>
        <dbReference type="Proteomes" id="UP001140511"/>
    </source>
</evidence>
<dbReference type="GeneID" id="80869435"/>
<name>A0A9W9BA04_9HYPO</name>
<sequence length="168" mass="19122">MALNSSFGSLMAEIFAIDNQVPTESAQEHILQHGEDIQDVTTTFERQEDTSQETEQPCEEEEQGSNGEEERTNKEPKVECTPVEPKTKKTWTSQWETVFPKSKAVAKNLWYAAKSRTQSHIRTLLVRQYSPRLKSNEVAMGGEDGRAKKNQRKTIGSLSRTILESWFS</sequence>
<feature type="compositionally biased region" description="Basic and acidic residues" evidence="1">
    <location>
        <begin position="68"/>
        <end position="78"/>
    </location>
</feature>
<comment type="caution">
    <text evidence="2">The sequence shown here is derived from an EMBL/GenBank/DDBJ whole genome shotgun (WGS) entry which is preliminary data.</text>
</comment>